<dbReference type="Proteomes" id="UP000011841">
    <property type="component" value="Chromosome"/>
</dbReference>
<accession>M4Z5F6</accession>
<dbReference type="KEGG" id="aol:S58_21700"/>
<feature type="transmembrane region" description="Helical" evidence="1">
    <location>
        <begin position="12"/>
        <end position="35"/>
    </location>
</feature>
<evidence type="ECO:0000256" key="1">
    <source>
        <dbReference type="SAM" id="Phobius"/>
    </source>
</evidence>
<evidence type="ECO:0000313" key="3">
    <source>
        <dbReference type="EMBL" id="BAM88176.1"/>
    </source>
</evidence>
<dbReference type="OrthoDB" id="9804804at2"/>
<sequence>MTQNIGRIDRLLRIVVGLAVLSLTVIGPQTMWGLLGLIPLGTALVGWCPPYAMLGINTCGTKSNPTS</sequence>
<keyword evidence="1" id="KW-1133">Transmembrane helix</keyword>
<name>M4Z5F6_9BRAD</name>
<keyword evidence="1" id="KW-0472">Membrane</keyword>
<dbReference type="eggNOG" id="ENOG5033A4Z">
    <property type="taxonomic scope" value="Bacteria"/>
</dbReference>
<feature type="domain" description="Inner membrane protein YgaP-like transmembrane" evidence="2">
    <location>
        <begin position="1"/>
        <end position="62"/>
    </location>
</feature>
<keyword evidence="4" id="KW-1185">Reference proteome</keyword>
<evidence type="ECO:0000313" key="4">
    <source>
        <dbReference type="Proteomes" id="UP000011841"/>
    </source>
</evidence>
<dbReference type="PATRIC" id="fig|1245469.3.peg.2223"/>
<protein>
    <recommendedName>
        <fullName evidence="2">Inner membrane protein YgaP-like transmembrane domain-containing protein</fullName>
    </recommendedName>
</protein>
<dbReference type="HOGENOM" id="CLU_176022_4_1_5"/>
<dbReference type="AlphaFoldDB" id="M4Z5F6"/>
<keyword evidence="1" id="KW-0812">Transmembrane</keyword>
<dbReference type="Pfam" id="PF11127">
    <property type="entry name" value="YgaP-like_TM"/>
    <property type="match status" value="1"/>
</dbReference>
<dbReference type="RefSeq" id="WP_015665302.1">
    <property type="nucleotide sequence ID" value="NC_020453.1"/>
</dbReference>
<dbReference type="STRING" id="1245469.S58_21700"/>
<dbReference type="EMBL" id="AP012603">
    <property type="protein sequence ID" value="BAM88176.1"/>
    <property type="molecule type" value="Genomic_DNA"/>
</dbReference>
<gene>
    <name evidence="3" type="ORF">S58_21700</name>
</gene>
<organism evidence="3 4">
    <name type="scientific">Bradyrhizobium oligotrophicum S58</name>
    <dbReference type="NCBI Taxonomy" id="1245469"/>
    <lineage>
        <taxon>Bacteria</taxon>
        <taxon>Pseudomonadati</taxon>
        <taxon>Pseudomonadota</taxon>
        <taxon>Alphaproteobacteria</taxon>
        <taxon>Hyphomicrobiales</taxon>
        <taxon>Nitrobacteraceae</taxon>
        <taxon>Bradyrhizobium</taxon>
    </lineage>
</organism>
<evidence type="ECO:0000259" key="2">
    <source>
        <dbReference type="Pfam" id="PF11127"/>
    </source>
</evidence>
<proteinExistence type="predicted"/>
<dbReference type="InterPro" id="IPR021309">
    <property type="entry name" value="YgaP-like_TM"/>
</dbReference>
<dbReference type="GeneID" id="301816075"/>
<reference evidence="3 4" key="1">
    <citation type="journal article" date="2013" name="Appl. Environ. Microbiol.">
        <title>Genome analysis suggests that the soil oligotrophic bacterium Agromonas oligotrophica (Bradyrhizobium oligotrophicum) is a nitrogen-fixing symbiont of Aeschynomene indica.</title>
        <authorList>
            <person name="Okubo T."/>
            <person name="Fukushima S."/>
            <person name="Itakura M."/>
            <person name="Oshima K."/>
            <person name="Longtonglang A."/>
            <person name="Teaumroong N."/>
            <person name="Mitsui H."/>
            <person name="Hattori M."/>
            <person name="Hattori R."/>
            <person name="Hattori T."/>
            <person name="Minamisawa K."/>
        </authorList>
    </citation>
    <scope>NUCLEOTIDE SEQUENCE [LARGE SCALE GENOMIC DNA]</scope>
    <source>
        <strain evidence="3 4">S58</strain>
    </source>
</reference>